<comment type="caution">
    <text evidence="3">The sequence shown here is derived from an EMBL/GenBank/DDBJ whole genome shotgun (WGS) entry which is preliminary data.</text>
</comment>
<evidence type="ECO:0000256" key="2">
    <source>
        <dbReference type="SAM" id="SignalP"/>
    </source>
</evidence>
<dbReference type="EMBL" id="AQQY01000009">
    <property type="protein sequence ID" value="KCV81281.1"/>
    <property type="molecule type" value="Genomic_DNA"/>
</dbReference>
<sequence length="66" mass="7143">MKKLLIAYFATATAALAHPGHDAAVVEGQAHWLTQPDHIVVVGLSAALVSLAGIRWSVRRMRALRE</sequence>
<dbReference type="AlphaFoldDB" id="A0A058ZKH0"/>
<evidence type="ECO:0000313" key="3">
    <source>
        <dbReference type="EMBL" id="KCV81281.1"/>
    </source>
</evidence>
<name>A0A058ZKH0_9RHOB</name>
<dbReference type="Proteomes" id="UP000024836">
    <property type="component" value="Unassembled WGS sequence"/>
</dbReference>
<gene>
    <name evidence="3" type="ORF">ATO10_12794</name>
</gene>
<protein>
    <submittedName>
        <fullName evidence="3">Uncharacterized protein</fullName>
    </submittedName>
</protein>
<accession>A0A058ZKH0</accession>
<keyword evidence="1" id="KW-1133">Transmembrane helix</keyword>
<evidence type="ECO:0000313" key="4">
    <source>
        <dbReference type="Proteomes" id="UP000024836"/>
    </source>
</evidence>
<dbReference type="STRING" id="1461693.ATO10_12794"/>
<organism evidence="3 4">
    <name type="scientific">Actibacterium atlanticum</name>
    <dbReference type="NCBI Taxonomy" id="1461693"/>
    <lineage>
        <taxon>Bacteria</taxon>
        <taxon>Pseudomonadati</taxon>
        <taxon>Pseudomonadota</taxon>
        <taxon>Alphaproteobacteria</taxon>
        <taxon>Rhodobacterales</taxon>
        <taxon>Roseobacteraceae</taxon>
        <taxon>Actibacterium</taxon>
    </lineage>
</organism>
<keyword evidence="2" id="KW-0732">Signal</keyword>
<feature type="signal peptide" evidence="2">
    <location>
        <begin position="1"/>
        <end position="17"/>
    </location>
</feature>
<dbReference type="RefSeq" id="WP_035252204.1">
    <property type="nucleotide sequence ID" value="NZ_AQQY01000009.1"/>
</dbReference>
<keyword evidence="1" id="KW-0812">Transmembrane</keyword>
<keyword evidence="4" id="KW-1185">Reference proteome</keyword>
<proteinExistence type="predicted"/>
<reference evidence="3 4" key="1">
    <citation type="submission" date="2013-04" db="EMBL/GenBank/DDBJ databases">
        <title>Shimia sp. 22II-S11-Z10 Genome Sequencing.</title>
        <authorList>
            <person name="Lai Q."/>
            <person name="Li G."/>
            <person name="Shao Z."/>
        </authorList>
    </citation>
    <scope>NUCLEOTIDE SEQUENCE [LARGE SCALE GENOMIC DNA]</scope>
    <source>
        <strain evidence="4">22II-S11-Z10</strain>
    </source>
</reference>
<keyword evidence="1" id="KW-0472">Membrane</keyword>
<feature type="chain" id="PRO_5001567055" evidence="2">
    <location>
        <begin position="18"/>
        <end position="66"/>
    </location>
</feature>
<feature type="transmembrane region" description="Helical" evidence="1">
    <location>
        <begin position="38"/>
        <end position="58"/>
    </location>
</feature>
<evidence type="ECO:0000256" key="1">
    <source>
        <dbReference type="SAM" id="Phobius"/>
    </source>
</evidence>